<comment type="caution">
    <text evidence="2">The sequence shown here is derived from an EMBL/GenBank/DDBJ whole genome shotgun (WGS) entry which is preliminary data.</text>
</comment>
<keyword evidence="3" id="KW-1185">Reference proteome</keyword>
<evidence type="ECO:0000256" key="1">
    <source>
        <dbReference type="SAM" id="MobiDB-lite"/>
    </source>
</evidence>
<name>S3HDF7_9HYPH</name>
<gene>
    <name evidence="2" type="ORF">RGCCGE502_18050</name>
</gene>
<feature type="region of interest" description="Disordered" evidence="1">
    <location>
        <begin position="1"/>
        <end position="47"/>
    </location>
</feature>
<organism evidence="2 3">
    <name type="scientific">Rhizobium grahamii CCGE 502</name>
    <dbReference type="NCBI Taxonomy" id="990285"/>
    <lineage>
        <taxon>Bacteria</taxon>
        <taxon>Pseudomonadati</taxon>
        <taxon>Pseudomonadota</taxon>
        <taxon>Alphaproteobacteria</taxon>
        <taxon>Hyphomicrobiales</taxon>
        <taxon>Rhizobiaceae</taxon>
        <taxon>Rhizobium/Agrobacterium group</taxon>
        <taxon>Rhizobium</taxon>
    </lineage>
</organism>
<dbReference type="HOGENOM" id="CLU_2846796_0_0_5"/>
<evidence type="ECO:0000313" key="2">
    <source>
        <dbReference type="EMBL" id="EPE96862.1"/>
    </source>
</evidence>
<evidence type="ECO:0000313" key="3">
    <source>
        <dbReference type="Proteomes" id="UP000014411"/>
    </source>
</evidence>
<dbReference type="Proteomes" id="UP000014411">
    <property type="component" value="Unassembled WGS sequence"/>
</dbReference>
<sequence length="65" mass="7551">MVDGMNEGDTRKPSRSSKQQRLEAFEETSRFARQAADEERRKREAKTERLRQARLLAKNQDAQGS</sequence>
<reference evidence="2 3" key="1">
    <citation type="journal article" date="2012" name="J. Bacteriol.">
        <title>Genome sequence of Rhizobium grahamii CCGE502, a broad-host-range symbiont with low nodulation competitiveness in Phaseolus vulgaris.</title>
        <authorList>
            <person name="Althabegoiti M.J."/>
            <person name="Lozano L."/>
            <person name="Torres-Tejerizo G."/>
            <person name="Ormeno-Orrillo E."/>
            <person name="Rogel M.A."/>
            <person name="Gonzalez V."/>
            <person name="Martinez-Romero E."/>
        </authorList>
    </citation>
    <scope>NUCLEOTIDE SEQUENCE [LARGE SCALE GENOMIC DNA]</scope>
    <source>
        <strain evidence="2 3">CCGE 502</strain>
    </source>
</reference>
<feature type="compositionally biased region" description="Basic and acidic residues" evidence="1">
    <location>
        <begin position="20"/>
        <end position="47"/>
    </location>
</feature>
<accession>S3HDF7</accession>
<proteinExistence type="predicted"/>
<dbReference type="EMBL" id="AEYE02000021">
    <property type="protein sequence ID" value="EPE96862.1"/>
    <property type="molecule type" value="Genomic_DNA"/>
</dbReference>
<dbReference type="AlphaFoldDB" id="S3HDF7"/>
<protein>
    <submittedName>
        <fullName evidence="2">Uncharacterized protein</fullName>
    </submittedName>
</protein>